<proteinExistence type="predicted"/>
<feature type="region of interest" description="Disordered" evidence="1">
    <location>
        <begin position="68"/>
        <end position="111"/>
    </location>
</feature>
<accession>A0A914VV94</accession>
<keyword evidence="2" id="KW-1185">Reference proteome</keyword>
<organism evidence="2 3">
    <name type="scientific">Plectus sambesii</name>
    <dbReference type="NCBI Taxonomy" id="2011161"/>
    <lineage>
        <taxon>Eukaryota</taxon>
        <taxon>Metazoa</taxon>
        <taxon>Ecdysozoa</taxon>
        <taxon>Nematoda</taxon>
        <taxon>Chromadorea</taxon>
        <taxon>Plectida</taxon>
        <taxon>Plectina</taxon>
        <taxon>Plectoidea</taxon>
        <taxon>Plectidae</taxon>
        <taxon>Plectus</taxon>
    </lineage>
</organism>
<evidence type="ECO:0000313" key="3">
    <source>
        <dbReference type="WBParaSite" id="PSAMB.scaffold2578size22428.g18368.t1"/>
    </source>
</evidence>
<evidence type="ECO:0000313" key="2">
    <source>
        <dbReference type="Proteomes" id="UP000887566"/>
    </source>
</evidence>
<dbReference type="AlphaFoldDB" id="A0A914VV94"/>
<sequence length="111" mass="11754">MRAGGPDDERRPCGTALSVADDDASSSVPDASSGRLEAPKTSTDRGASALCDTIIKWGYQSWRCSILRTTTSERPPPPRGRDTGPSLSPSVGRWGRAGQPTTPANLVQDEK</sequence>
<feature type="compositionally biased region" description="Basic and acidic residues" evidence="1">
    <location>
        <begin position="1"/>
        <end position="12"/>
    </location>
</feature>
<dbReference type="WBParaSite" id="PSAMB.scaffold2578size22428.g18368.t1">
    <property type="protein sequence ID" value="PSAMB.scaffold2578size22428.g18368.t1"/>
    <property type="gene ID" value="PSAMB.scaffold2578size22428.g18368"/>
</dbReference>
<reference evidence="3" key="1">
    <citation type="submission" date="2022-11" db="UniProtKB">
        <authorList>
            <consortium name="WormBaseParasite"/>
        </authorList>
    </citation>
    <scope>IDENTIFICATION</scope>
</reference>
<name>A0A914VV94_9BILA</name>
<evidence type="ECO:0000256" key="1">
    <source>
        <dbReference type="SAM" id="MobiDB-lite"/>
    </source>
</evidence>
<protein>
    <submittedName>
        <fullName evidence="3">Uncharacterized protein</fullName>
    </submittedName>
</protein>
<feature type="region of interest" description="Disordered" evidence="1">
    <location>
        <begin position="1"/>
        <end position="47"/>
    </location>
</feature>
<dbReference type="Proteomes" id="UP000887566">
    <property type="component" value="Unplaced"/>
</dbReference>